<dbReference type="EMBL" id="VIWT01000001">
    <property type="protein sequence ID" value="TWF99585.1"/>
    <property type="molecule type" value="Genomic_DNA"/>
</dbReference>
<name>A0A561UJS5_9ACTN</name>
<proteinExistence type="predicted"/>
<protein>
    <recommendedName>
        <fullName evidence="5">PknH-like protein</fullName>
    </recommendedName>
</protein>
<sequence>MPLCPRPLLPALLALPLLLAGCATVRPGPAGDAAGASATASAGRVLTAAELRAAAVTAADLGGGYTVSLLPAGQGGPPAGAVQRRVSDVPACQPVLDAIGPGDPAAAPAAESDLTLTRTAAPRTALYVGLLGYPAGRAAALQSMLDQVLAQCASFTSGVPGVPGRTHHQLARAEQPSGDTPTDGGADALTGFTLLSGDGAGALSQRAEVARVGTVLAVFSTVGTAKEPAGAPDPAAVRAQTRRLRAAQG</sequence>
<dbReference type="PROSITE" id="PS51257">
    <property type="entry name" value="PROKAR_LIPOPROTEIN"/>
    <property type="match status" value="1"/>
</dbReference>
<gene>
    <name evidence="3" type="ORF">FHX73_113432</name>
</gene>
<dbReference type="Proteomes" id="UP000317940">
    <property type="component" value="Unassembled WGS sequence"/>
</dbReference>
<feature type="compositionally biased region" description="Basic residues" evidence="1">
    <location>
        <begin position="240"/>
        <end position="249"/>
    </location>
</feature>
<dbReference type="OrthoDB" id="3871977at2"/>
<dbReference type="AlphaFoldDB" id="A0A561UJS5"/>
<evidence type="ECO:0000256" key="1">
    <source>
        <dbReference type="SAM" id="MobiDB-lite"/>
    </source>
</evidence>
<reference evidence="3 4" key="1">
    <citation type="submission" date="2019-06" db="EMBL/GenBank/DDBJ databases">
        <title>Sequencing the genomes of 1000 actinobacteria strains.</title>
        <authorList>
            <person name="Klenk H.-P."/>
        </authorList>
    </citation>
    <scope>NUCLEOTIDE SEQUENCE [LARGE SCALE GENOMIC DNA]</scope>
    <source>
        <strain evidence="3 4">DSM 44826</strain>
    </source>
</reference>
<feature type="chain" id="PRO_5039189478" description="PknH-like protein" evidence="2">
    <location>
        <begin position="26"/>
        <end position="249"/>
    </location>
</feature>
<accession>A0A561UJS5</accession>
<organism evidence="3 4">
    <name type="scientific">Kitasatospora viridis</name>
    <dbReference type="NCBI Taxonomy" id="281105"/>
    <lineage>
        <taxon>Bacteria</taxon>
        <taxon>Bacillati</taxon>
        <taxon>Actinomycetota</taxon>
        <taxon>Actinomycetes</taxon>
        <taxon>Kitasatosporales</taxon>
        <taxon>Streptomycetaceae</taxon>
        <taxon>Kitasatospora</taxon>
    </lineage>
</organism>
<feature type="signal peptide" evidence="2">
    <location>
        <begin position="1"/>
        <end position="25"/>
    </location>
</feature>
<comment type="caution">
    <text evidence="3">The sequence shown here is derived from an EMBL/GenBank/DDBJ whole genome shotgun (WGS) entry which is preliminary data.</text>
</comment>
<keyword evidence="2" id="KW-0732">Signal</keyword>
<evidence type="ECO:0008006" key="5">
    <source>
        <dbReference type="Google" id="ProtNLM"/>
    </source>
</evidence>
<feature type="region of interest" description="Disordered" evidence="1">
    <location>
        <begin position="225"/>
        <end position="249"/>
    </location>
</feature>
<feature type="region of interest" description="Disordered" evidence="1">
    <location>
        <begin position="163"/>
        <end position="189"/>
    </location>
</feature>
<keyword evidence="4" id="KW-1185">Reference proteome</keyword>
<evidence type="ECO:0000313" key="4">
    <source>
        <dbReference type="Proteomes" id="UP000317940"/>
    </source>
</evidence>
<evidence type="ECO:0000313" key="3">
    <source>
        <dbReference type="EMBL" id="TWF99585.1"/>
    </source>
</evidence>
<dbReference type="RefSeq" id="WP_145905815.1">
    <property type="nucleotide sequence ID" value="NZ_BAAAMZ010000006.1"/>
</dbReference>
<evidence type="ECO:0000256" key="2">
    <source>
        <dbReference type="SAM" id="SignalP"/>
    </source>
</evidence>